<evidence type="ECO:0000256" key="4">
    <source>
        <dbReference type="ARBA" id="ARBA00022729"/>
    </source>
</evidence>
<evidence type="ECO:0000256" key="2">
    <source>
        <dbReference type="ARBA" id="ARBA00011068"/>
    </source>
</evidence>
<protein>
    <submittedName>
        <fullName evidence="8">LDLR chaperone boca</fullName>
    </submittedName>
</protein>
<dbReference type="AlphaFoldDB" id="A0A6P7T5W5"/>
<evidence type="ECO:0000256" key="3">
    <source>
        <dbReference type="ARBA" id="ARBA00022687"/>
    </source>
</evidence>
<keyword evidence="7" id="KW-1185">Reference proteome</keyword>
<dbReference type="InterPro" id="IPR019330">
    <property type="entry name" value="MESD"/>
</dbReference>
<proteinExistence type="inferred from homology"/>
<evidence type="ECO:0000256" key="1">
    <source>
        <dbReference type="ARBA" id="ARBA00004240"/>
    </source>
</evidence>
<dbReference type="GO" id="GO:0005783">
    <property type="term" value="C:endoplasmic reticulum"/>
    <property type="evidence" value="ECO:0007669"/>
    <property type="project" value="UniProtKB-SubCell"/>
</dbReference>
<dbReference type="KEGG" id="osn:115219212"/>
<sequence>MSKIVCFYILCLFSLLHNVAATAEKSKLKSTDQDSADSWKKKDIRDYSEADLERLYEQWEEGDEELEPDELPEWKREAPAVDFSKYDSNKPEELLMMSKKGKTLMMFVSVSGDPARHETEEITSLWQSSLYNANIDITRYLISDNRAIFMLKDGSKAWEIKNFLVEQERCLSVTIENQDFPGKGSPKKTEL</sequence>
<dbReference type="GO" id="GO:0006457">
    <property type="term" value="P:protein folding"/>
    <property type="evidence" value="ECO:0007669"/>
    <property type="project" value="InterPro"/>
</dbReference>
<keyword evidence="3" id="KW-0879">Wnt signaling pathway</keyword>
<evidence type="ECO:0000313" key="7">
    <source>
        <dbReference type="Proteomes" id="UP000515154"/>
    </source>
</evidence>
<keyword evidence="6" id="KW-0143">Chaperone</keyword>
<name>A0A6P7T5W5_9MOLL</name>
<dbReference type="PANTHER" id="PTHR17600:SF2">
    <property type="entry name" value="LRP CHAPERONE MESD"/>
    <property type="match status" value="1"/>
</dbReference>
<dbReference type="RefSeq" id="XP_029645206.1">
    <property type="nucleotide sequence ID" value="XM_029789346.2"/>
</dbReference>
<comment type="subcellular location">
    <subcellularLocation>
        <location evidence="1">Endoplasmic reticulum</location>
    </subcellularLocation>
</comment>
<dbReference type="FunFam" id="3.30.70.260:FF:000031">
    <property type="entry name" value="LDLR chaperone MESD"/>
    <property type="match status" value="1"/>
</dbReference>
<reference evidence="8" key="1">
    <citation type="submission" date="2025-08" db="UniProtKB">
        <authorList>
            <consortium name="RefSeq"/>
        </authorList>
    </citation>
    <scope>IDENTIFICATION</scope>
</reference>
<keyword evidence="4" id="KW-0732">Signal</keyword>
<accession>A0A6P7T5W5</accession>
<dbReference type="GO" id="GO:0016055">
    <property type="term" value="P:Wnt signaling pathway"/>
    <property type="evidence" value="ECO:0007669"/>
    <property type="project" value="UniProtKB-KW"/>
</dbReference>
<evidence type="ECO:0000256" key="6">
    <source>
        <dbReference type="ARBA" id="ARBA00023186"/>
    </source>
</evidence>
<evidence type="ECO:0000256" key="5">
    <source>
        <dbReference type="ARBA" id="ARBA00022824"/>
    </source>
</evidence>
<comment type="similarity">
    <text evidence="2">Belongs to the MESD family.</text>
</comment>
<dbReference type="Gene3D" id="6.10.250.640">
    <property type="match status" value="1"/>
</dbReference>
<keyword evidence="5" id="KW-0256">Endoplasmic reticulum</keyword>
<dbReference type="Gene3D" id="3.30.70.260">
    <property type="match status" value="1"/>
</dbReference>
<dbReference type="Proteomes" id="UP000515154">
    <property type="component" value="Linkage group LG14"/>
</dbReference>
<gene>
    <name evidence="8" type="primary">LOC115219212</name>
</gene>
<organism evidence="7 8">
    <name type="scientific">Octopus sinensis</name>
    <name type="common">East Asian common octopus</name>
    <dbReference type="NCBI Taxonomy" id="2607531"/>
    <lineage>
        <taxon>Eukaryota</taxon>
        <taxon>Metazoa</taxon>
        <taxon>Spiralia</taxon>
        <taxon>Lophotrochozoa</taxon>
        <taxon>Mollusca</taxon>
        <taxon>Cephalopoda</taxon>
        <taxon>Coleoidea</taxon>
        <taxon>Octopodiformes</taxon>
        <taxon>Octopoda</taxon>
        <taxon>Incirrata</taxon>
        <taxon>Octopodidae</taxon>
        <taxon>Octopus</taxon>
    </lineage>
</organism>
<dbReference type="PANTHER" id="PTHR17600">
    <property type="entry name" value="MESODERM DEVELOPMENT CANDIDATE 2"/>
    <property type="match status" value="1"/>
</dbReference>
<evidence type="ECO:0000313" key="8">
    <source>
        <dbReference type="RefSeq" id="XP_029645206.1"/>
    </source>
</evidence>
<dbReference type="Pfam" id="PF10185">
    <property type="entry name" value="Mesd"/>
    <property type="match status" value="1"/>
</dbReference>